<feature type="compositionally biased region" description="Basic residues" evidence="1">
    <location>
        <begin position="512"/>
        <end position="521"/>
    </location>
</feature>
<feature type="region of interest" description="Disordered" evidence="1">
    <location>
        <begin position="512"/>
        <end position="552"/>
    </location>
</feature>
<dbReference type="EMBL" id="QVQW01000083">
    <property type="protein sequence ID" value="RKU41057.1"/>
    <property type="molecule type" value="Genomic_DNA"/>
</dbReference>
<evidence type="ECO:0000313" key="4">
    <source>
        <dbReference type="Proteomes" id="UP000275385"/>
    </source>
</evidence>
<dbReference type="PANTHER" id="PTHR42031">
    <property type="entry name" value="KEY LIME PATHOGENICITY PROTEIN"/>
    <property type="match status" value="1"/>
</dbReference>
<dbReference type="Pfam" id="PF25438">
    <property type="entry name" value="DUF7896"/>
    <property type="match status" value="1"/>
</dbReference>
<feature type="compositionally biased region" description="Polar residues" evidence="1">
    <location>
        <begin position="56"/>
        <end position="71"/>
    </location>
</feature>
<organism evidence="3 4">
    <name type="scientific">Coniochaeta pulveracea</name>
    <dbReference type="NCBI Taxonomy" id="177199"/>
    <lineage>
        <taxon>Eukaryota</taxon>
        <taxon>Fungi</taxon>
        <taxon>Dikarya</taxon>
        <taxon>Ascomycota</taxon>
        <taxon>Pezizomycotina</taxon>
        <taxon>Sordariomycetes</taxon>
        <taxon>Sordariomycetidae</taxon>
        <taxon>Coniochaetales</taxon>
        <taxon>Coniochaetaceae</taxon>
        <taxon>Coniochaeta</taxon>
    </lineage>
</organism>
<name>A0A420XZF7_9PEZI</name>
<dbReference type="PANTHER" id="PTHR42031:SF1">
    <property type="entry name" value="KEY LIME PATHOGENICITY PROTEIN"/>
    <property type="match status" value="1"/>
</dbReference>
<feature type="domain" description="DUF7896" evidence="2">
    <location>
        <begin position="460"/>
        <end position="564"/>
    </location>
</feature>
<feature type="compositionally biased region" description="Low complexity" evidence="1">
    <location>
        <begin position="396"/>
        <end position="412"/>
    </location>
</feature>
<protein>
    <recommendedName>
        <fullName evidence="2">DUF7896 domain-containing protein</fullName>
    </recommendedName>
</protein>
<feature type="region of interest" description="Disordered" evidence="1">
    <location>
        <begin position="48"/>
        <end position="147"/>
    </location>
</feature>
<feature type="region of interest" description="Disordered" evidence="1">
    <location>
        <begin position="334"/>
        <end position="424"/>
    </location>
</feature>
<feature type="compositionally biased region" description="Polar residues" evidence="1">
    <location>
        <begin position="99"/>
        <end position="116"/>
    </location>
</feature>
<evidence type="ECO:0000313" key="3">
    <source>
        <dbReference type="EMBL" id="RKU41057.1"/>
    </source>
</evidence>
<gene>
    <name evidence="3" type="ORF">DL546_000975</name>
</gene>
<feature type="compositionally biased region" description="Basic and acidic residues" evidence="1">
    <location>
        <begin position="535"/>
        <end position="544"/>
    </location>
</feature>
<comment type="caution">
    <text evidence="3">The sequence shown here is derived from an EMBL/GenBank/DDBJ whole genome shotgun (WGS) entry which is preliminary data.</text>
</comment>
<sequence length="700" mass="75326">MTHQVSENARLRAENEHLKRMLSQANNPDLHRNTGDFQLSASPALCSASHGHATVPRSTSIPQLPASQPSHRQPDRTYGSHQPMKRAKTVHGSRPIPSPNTTSTATNMGRSSSSRSGKLHANPLSPIGQPQRPRAASLSTGPLRADHSMPNPMMVDYLNQAPTIQPASAVLYADSMNNIMQPGAVSLSTVVEGGVEYNPEQYLAMQGFIDINQDLSYSGTMPVSISCPPANHVSLLPNVVFPNSGVPSLSSTPTVETAMSRQNSTAHRDAVLAANLDMVRIHSAQSIGGDYSLPSHPRAHEVMSAKADTTLMVMGASLGDPRFYSAHLDHHQPATSKSMVKSDSQQSMLSISSAEMERSESSSSTKSLKLRAKEALQRQIAAQARPLEPKRQTPLKQSPASTTSSSQPKATTGKTQITKSHYIRPKHPKVKCTQCDDNPEGFRGEHELRRHTEAKHKSIVKKFICIEPENPSAVPPGLKVCRELRDCKQCKAGKKYGAYYNAAAHLRRTHFRVKGSKKGKKEKVSGGGGGAGASKTEEVPEKRGGKGGGDWPPMNVLKHWMKEISVPMEEAGAFAAEGEELDGGGEGEGDDFGDFDAGFSLGDRIAYDMSGSNLGQGFDMDASWVLDGIDPALFPASQDSNYGLANTQPMMGFNTVDAATMAVPMGLDGGYEQQLMPNMVVASNDLPDMSFDLTFQLPQA</sequence>
<evidence type="ECO:0000256" key="1">
    <source>
        <dbReference type="SAM" id="MobiDB-lite"/>
    </source>
</evidence>
<keyword evidence="4" id="KW-1185">Reference proteome</keyword>
<dbReference type="STRING" id="177199.A0A420XZF7"/>
<proteinExistence type="predicted"/>
<dbReference type="Proteomes" id="UP000275385">
    <property type="component" value="Unassembled WGS sequence"/>
</dbReference>
<feature type="compositionally biased region" description="Low complexity" evidence="1">
    <location>
        <begin position="342"/>
        <end position="354"/>
    </location>
</feature>
<evidence type="ECO:0000259" key="2">
    <source>
        <dbReference type="Pfam" id="PF25438"/>
    </source>
</evidence>
<accession>A0A420XZF7</accession>
<dbReference type="InterPro" id="IPR057218">
    <property type="entry name" value="DUF7896"/>
</dbReference>
<dbReference type="AlphaFoldDB" id="A0A420XZF7"/>
<dbReference type="OrthoDB" id="5377599at2759"/>
<reference evidence="3 4" key="1">
    <citation type="submission" date="2018-08" db="EMBL/GenBank/DDBJ databases">
        <title>Draft genome of the lignicolous fungus Coniochaeta pulveracea.</title>
        <authorList>
            <person name="Borstlap C.J."/>
            <person name="De Witt R.N."/>
            <person name="Botha A."/>
            <person name="Volschenk H."/>
        </authorList>
    </citation>
    <scope>NUCLEOTIDE SEQUENCE [LARGE SCALE GENOMIC DNA]</scope>
    <source>
        <strain evidence="3 4">CAB683</strain>
    </source>
</reference>